<dbReference type="InterPro" id="IPR036565">
    <property type="entry name" value="Mur-like_cat_sf"/>
</dbReference>
<evidence type="ECO:0000313" key="12">
    <source>
        <dbReference type="EMBL" id="MFD3000499.1"/>
    </source>
</evidence>
<keyword evidence="7" id="KW-0963">Cytoplasm</keyword>
<comment type="subcellular location">
    <subcellularLocation>
        <location evidence="7 8">Cytoplasm</location>
    </subcellularLocation>
</comment>
<feature type="binding site" evidence="7">
    <location>
        <position position="460"/>
    </location>
    <ligand>
        <name>meso-2,6-diaminopimelate</name>
        <dbReference type="ChEBI" id="CHEBI:57791"/>
    </ligand>
</feature>
<comment type="catalytic activity">
    <reaction evidence="7">
        <text>UDP-N-acetyl-alpha-D-muramoyl-L-alanyl-D-glutamate + meso-2,6-diaminopimelate + ATP = UDP-N-acetyl-alpha-D-muramoyl-L-alanyl-gamma-D-glutamyl-meso-2,6-diaminopimelate + ADP + phosphate + H(+)</text>
        <dbReference type="Rhea" id="RHEA:23676"/>
        <dbReference type="ChEBI" id="CHEBI:15378"/>
        <dbReference type="ChEBI" id="CHEBI:30616"/>
        <dbReference type="ChEBI" id="CHEBI:43474"/>
        <dbReference type="ChEBI" id="CHEBI:57791"/>
        <dbReference type="ChEBI" id="CHEBI:83900"/>
        <dbReference type="ChEBI" id="CHEBI:83905"/>
        <dbReference type="ChEBI" id="CHEBI:456216"/>
        <dbReference type="EC" id="6.3.2.13"/>
    </reaction>
</comment>
<sequence length="487" mass="53601">MQLLQTILKEVKVLDTKGSLDVPVAGITFDSRQVREQVVFVAVRGVQTDGHDFIPKAEEANAAAIVCEALPAQPQPGMAYVVVQDSKKALGQMASAFYGNPSKKLQLVGVTGTNGKTTSVTLLHKLFRELGYHVGLLSTVQNQIDEEVIPATHTTPDAVKLNELLAQMVKAGCTHCFMEVSSHAMVQQRVAGLTFAGGVFTNITHDHLDYHGTFDEYIKAKKSFFDMLPKGAFALINADDKRGPVMVQNTQANVYYFALRKAVDFKARIIDNTIQGLHLEVDGHEIWCKLIGAFNAYNLLGAYGVAVLMEEDKMETLTVLSSLSSAVGRFDYVVSDAQITGIVDYAHTPDALENVLNTIQQIRNPNQKVITLVGCGGNRDAAKRPVMADIACRFSDKVILTSDNPRFEEPQAILEDMQKGVKPLDYKKTLSVLDRREAIKTAIMLAEPNDIILVAGKGHETYQEVKGVKYDFDDKQVLHDMFQQLGK</sequence>
<dbReference type="InterPro" id="IPR004101">
    <property type="entry name" value="Mur_ligase_C"/>
</dbReference>
<feature type="binding site" evidence="7">
    <location>
        <begin position="112"/>
        <end position="118"/>
    </location>
    <ligand>
        <name>ATP</name>
        <dbReference type="ChEBI" id="CHEBI:30616"/>
    </ligand>
</feature>
<dbReference type="Pfam" id="PF08245">
    <property type="entry name" value="Mur_ligase_M"/>
    <property type="match status" value="1"/>
</dbReference>
<dbReference type="InterPro" id="IPR000713">
    <property type="entry name" value="Mur_ligase_N"/>
</dbReference>
<feature type="binding site" evidence="7">
    <location>
        <position position="189"/>
    </location>
    <ligand>
        <name>UDP-N-acetyl-alpha-D-muramoyl-L-alanyl-D-glutamate</name>
        <dbReference type="ChEBI" id="CHEBI:83900"/>
    </ligand>
</feature>
<comment type="cofactor">
    <cofactor evidence="7">
        <name>Mg(2+)</name>
        <dbReference type="ChEBI" id="CHEBI:18420"/>
    </cofactor>
</comment>
<evidence type="ECO:0000259" key="9">
    <source>
        <dbReference type="Pfam" id="PF01225"/>
    </source>
</evidence>
<feature type="modified residue" description="N6-carboxylysine" evidence="7">
    <location>
        <position position="221"/>
    </location>
</feature>
<comment type="pathway">
    <text evidence="7 8">Cell wall biogenesis; peptidoglycan biosynthesis.</text>
</comment>
<proteinExistence type="inferred from homology"/>
<dbReference type="EC" id="6.3.2.13" evidence="7"/>
<dbReference type="Gene3D" id="3.90.190.20">
    <property type="entry name" value="Mur ligase, C-terminal domain"/>
    <property type="match status" value="1"/>
</dbReference>
<evidence type="ECO:0000256" key="1">
    <source>
        <dbReference type="ARBA" id="ARBA00005898"/>
    </source>
</evidence>
<keyword evidence="3 7" id="KW-0133">Cell shape</keyword>
<protein>
    <recommendedName>
        <fullName evidence="7">UDP-N-acetylmuramoyl-L-alanyl-D-glutamate--2,6-diaminopimelate ligase</fullName>
        <ecNumber evidence="7">6.3.2.13</ecNumber>
    </recommendedName>
    <alternativeName>
        <fullName evidence="7">Meso-A2pm-adding enzyme</fullName>
    </alternativeName>
    <alternativeName>
        <fullName evidence="7">Meso-diaminopimelate-adding enzyme</fullName>
    </alternativeName>
    <alternativeName>
        <fullName evidence="7">UDP-MurNAc-L-Ala-D-Glu:meso-diaminopimelate ligase</fullName>
    </alternativeName>
    <alternativeName>
        <fullName evidence="7">UDP-MurNAc-tripeptide synthetase</fullName>
    </alternativeName>
    <alternativeName>
        <fullName evidence="7">UDP-N-acetylmuramyl-tripeptide synthetase</fullName>
    </alternativeName>
</protein>
<dbReference type="InterPro" id="IPR036615">
    <property type="entry name" value="Mur_ligase_C_dom_sf"/>
</dbReference>
<dbReference type="InterPro" id="IPR035911">
    <property type="entry name" value="MurE/MurF_N"/>
</dbReference>
<keyword evidence="7" id="KW-0460">Magnesium</keyword>
<keyword evidence="4 7" id="KW-0573">Peptidoglycan synthesis</keyword>
<keyword evidence="7 12" id="KW-0436">Ligase</keyword>
<comment type="caution">
    <text evidence="12">The sequence shown here is derived from an EMBL/GenBank/DDBJ whole genome shotgun (WGS) entry which is preliminary data.</text>
</comment>
<feature type="binding site" evidence="7">
    <location>
        <position position="31"/>
    </location>
    <ligand>
        <name>UDP-N-acetyl-alpha-D-muramoyl-L-alanyl-D-glutamate</name>
        <dbReference type="ChEBI" id="CHEBI:83900"/>
    </ligand>
</feature>
<dbReference type="NCBIfam" id="NF001126">
    <property type="entry name" value="PRK00139.1-4"/>
    <property type="match status" value="1"/>
</dbReference>
<keyword evidence="7" id="KW-0067">ATP-binding</keyword>
<dbReference type="SUPFAM" id="SSF53244">
    <property type="entry name" value="MurD-like peptide ligases, peptide-binding domain"/>
    <property type="match status" value="1"/>
</dbReference>
<keyword evidence="6 7" id="KW-0961">Cell wall biogenesis/degradation</keyword>
<evidence type="ECO:0000256" key="5">
    <source>
        <dbReference type="ARBA" id="ARBA00023306"/>
    </source>
</evidence>
<evidence type="ECO:0000259" key="11">
    <source>
        <dbReference type="Pfam" id="PF08245"/>
    </source>
</evidence>
<keyword evidence="7" id="KW-0547">Nucleotide-binding</keyword>
<dbReference type="Pfam" id="PF02875">
    <property type="entry name" value="Mur_ligase_C"/>
    <property type="match status" value="1"/>
</dbReference>
<dbReference type="Pfam" id="PF01225">
    <property type="entry name" value="Mur_ligase"/>
    <property type="match status" value="1"/>
</dbReference>
<comment type="similarity">
    <text evidence="1 7">Belongs to the MurCDEF family. MurE subfamily.</text>
</comment>
<evidence type="ECO:0000256" key="3">
    <source>
        <dbReference type="ARBA" id="ARBA00022960"/>
    </source>
</evidence>
<dbReference type="EMBL" id="JBHUOX010000005">
    <property type="protein sequence ID" value="MFD3000499.1"/>
    <property type="molecule type" value="Genomic_DNA"/>
</dbReference>
<dbReference type="PANTHER" id="PTHR23135">
    <property type="entry name" value="MUR LIGASE FAMILY MEMBER"/>
    <property type="match status" value="1"/>
</dbReference>
<keyword evidence="2 7" id="KW-0132">Cell division</keyword>
<feature type="binding site" evidence="7">
    <location>
        <position position="456"/>
    </location>
    <ligand>
        <name>meso-2,6-diaminopimelate</name>
        <dbReference type="ChEBI" id="CHEBI:57791"/>
    </ligand>
</feature>
<feature type="domain" description="Mur ligase central" evidence="11">
    <location>
        <begin position="110"/>
        <end position="306"/>
    </location>
</feature>
<dbReference type="Gene3D" id="3.40.1390.10">
    <property type="entry name" value="MurE/MurF, N-terminal domain"/>
    <property type="match status" value="1"/>
</dbReference>
<feature type="binding site" evidence="7">
    <location>
        <position position="187"/>
    </location>
    <ligand>
        <name>UDP-N-acetyl-alpha-D-muramoyl-L-alanyl-D-glutamate</name>
        <dbReference type="ChEBI" id="CHEBI:83900"/>
    </ligand>
</feature>
<comment type="function">
    <text evidence="7">Catalyzes the addition of meso-diaminopimelic acid to the nucleotide precursor UDP-N-acetylmuramoyl-L-alanyl-D-glutamate (UMAG) in the biosynthesis of bacterial cell-wall peptidoglycan.</text>
</comment>
<feature type="binding site" evidence="7">
    <location>
        <begin position="154"/>
        <end position="155"/>
    </location>
    <ligand>
        <name>UDP-N-acetyl-alpha-D-muramoyl-L-alanyl-D-glutamate</name>
        <dbReference type="ChEBI" id="CHEBI:83900"/>
    </ligand>
</feature>
<evidence type="ECO:0000256" key="8">
    <source>
        <dbReference type="RuleBase" id="RU004135"/>
    </source>
</evidence>
<reference evidence="13" key="1">
    <citation type="journal article" date="2019" name="Int. J. Syst. Evol. Microbiol.">
        <title>The Global Catalogue of Microorganisms (GCM) 10K type strain sequencing project: providing services to taxonomists for standard genome sequencing and annotation.</title>
        <authorList>
            <consortium name="The Broad Institute Genomics Platform"/>
            <consortium name="The Broad Institute Genome Sequencing Center for Infectious Disease"/>
            <person name="Wu L."/>
            <person name="Ma J."/>
        </authorList>
    </citation>
    <scope>NUCLEOTIDE SEQUENCE [LARGE SCALE GENOMIC DNA]</scope>
    <source>
        <strain evidence="13">KCTC 23984</strain>
    </source>
</reference>
<dbReference type="Proteomes" id="UP001597641">
    <property type="component" value="Unassembled WGS sequence"/>
</dbReference>
<dbReference type="GO" id="GO:0008765">
    <property type="term" value="F:UDP-N-acetylmuramoylalanyl-D-glutamate-2,6-diaminopimelate ligase activity"/>
    <property type="evidence" value="ECO:0007669"/>
    <property type="project" value="UniProtKB-EC"/>
</dbReference>
<dbReference type="PANTHER" id="PTHR23135:SF4">
    <property type="entry name" value="UDP-N-ACETYLMURAMOYL-L-ALANYL-D-GLUTAMATE--2,6-DIAMINOPIMELATE LIGASE MURE HOMOLOG, CHLOROPLASTIC"/>
    <property type="match status" value="1"/>
</dbReference>
<keyword evidence="5 7" id="KW-0131">Cell cycle</keyword>
<accession>A0ABW6BVR2</accession>
<feature type="binding site" evidence="7">
    <location>
        <begin position="403"/>
        <end position="406"/>
    </location>
    <ligand>
        <name>meso-2,6-diaminopimelate</name>
        <dbReference type="ChEBI" id="CHEBI:57791"/>
    </ligand>
</feature>
<feature type="domain" description="Mur ligase C-terminal" evidence="10">
    <location>
        <begin position="328"/>
        <end position="458"/>
    </location>
</feature>
<feature type="short sequence motif" description="Meso-diaminopimelate recognition motif" evidence="7">
    <location>
        <begin position="403"/>
        <end position="406"/>
    </location>
</feature>
<dbReference type="InterPro" id="IPR013221">
    <property type="entry name" value="Mur_ligase_cen"/>
</dbReference>
<feature type="binding site" evidence="7">
    <location>
        <position position="181"/>
    </location>
    <ligand>
        <name>UDP-N-acetyl-alpha-D-muramoyl-L-alanyl-D-glutamate</name>
        <dbReference type="ChEBI" id="CHEBI:83900"/>
    </ligand>
</feature>
<dbReference type="SUPFAM" id="SSF63418">
    <property type="entry name" value="MurE/MurF N-terminal domain"/>
    <property type="match status" value="1"/>
</dbReference>
<keyword evidence="13" id="KW-1185">Reference proteome</keyword>
<evidence type="ECO:0000256" key="4">
    <source>
        <dbReference type="ARBA" id="ARBA00022984"/>
    </source>
</evidence>
<gene>
    <name evidence="7" type="primary">murE</name>
    <name evidence="12" type="ORF">ACFS7Z_09025</name>
</gene>
<feature type="binding site" evidence="7">
    <location>
        <position position="379"/>
    </location>
    <ligand>
        <name>meso-2,6-diaminopimelate</name>
        <dbReference type="ChEBI" id="CHEBI:57791"/>
    </ligand>
</feature>
<evidence type="ECO:0000313" key="13">
    <source>
        <dbReference type="Proteomes" id="UP001597641"/>
    </source>
</evidence>
<dbReference type="NCBIfam" id="TIGR01085">
    <property type="entry name" value="murE"/>
    <property type="match status" value="1"/>
</dbReference>
<evidence type="ECO:0000256" key="6">
    <source>
        <dbReference type="ARBA" id="ARBA00023316"/>
    </source>
</evidence>
<evidence type="ECO:0000256" key="7">
    <source>
        <dbReference type="HAMAP-Rule" id="MF_00208"/>
    </source>
</evidence>
<comment type="caution">
    <text evidence="7">Lacks conserved residue(s) required for the propagation of feature annotation.</text>
</comment>
<dbReference type="RefSeq" id="WP_377483561.1">
    <property type="nucleotide sequence ID" value="NZ_JBHUOX010000005.1"/>
</dbReference>
<feature type="domain" description="Mur ligase N-terminal catalytic" evidence="9">
    <location>
        <begin position="24"/>
        <end position="98"/>
    </location>
</feature>
<evidence type="ECO:0000259" key="10">
    <source>
        <dbReference type="Pfam" id="PF02875"/>
    </source>
</evidence>
<dbReference type="SUPFAM" id="SSF53623">
    <property type="entry name" value="MurD-like peptide ligases, catalytic domain"/>
    <property type="match status" value="1"/>
</dbReference>
<dbReference type="Gene3D" id="3.40.1190.10">
    <property type="entry name" value="Mur-like, catalytic domain"/>
    <property type="match status" value="1"/>
</dbReference>
<dbReference type="HAMAP" id="MF_00208">
    <property type="entry name" value="MurE"/>
    <property type="match status" value="1"/>
</dbReference>
<comment type="PTM">
    <text evidence="7">Carboxylation is probably crucial for Mg(2+) binding and, consequently, for the gamma-phosphate positioning of ATP.</text>
</comment>
<organism evidence="12 13">
    <name type="scientific">Pontibacter toksunensis</name>
    <dbReference type="NCBI Taxonomy" id="1332631"/>
    <lineage>
        <taxon>Bacteria</taxon>
        <taxon>Pseudomonadati</taxon>
        <taxon>Bacteroidota</taxon>
        <taxon>Cytophagia</taxon>
        <taxon>Cytophagales</taxon>
        <taxon>Hymenobacteraceae</taxon>
        <taxon>Pontibacter</taxon>
    </lineage>
</organism>
<evidence type="ECO:0000256" key="2">
    <source>
        <dbReference type="ARBA" id="ARBA00022618"/>
    </source>
</evidence>
<dbReference type="InterPro" id="IPR005761">
    <property type="entry name" value="UDP-N-AcMur-Glu-dNH2Pim_ligase"/>
</dbReference>
<name>A0ABW6BVR2_9BACT</name>